<evidence type="ECO:0000256" key="1">
    <source>
        <dbReference type="ARBA" id="ARBA00022737"/>
    </source>
</evidence>
<dbReference type="STRING" id="334426.A0A3P7HR28"/>
<protein>
    <submittedName>
        <fullName evidence="3">Uncharacterized protein</fullName>
    </submittedName>
</protein>
<keyword evidence="1" id="KW-0677">Repeat</keyword>
<evidence type="ECO:0000256" key="2">
    <source>
        <dbReference type="SAM" id="MobiDB-lite"/>
    </source>
</evidence>
<dbReference type="GO" id="GO:0005737">
    <property type="term" value="C:cytoplasm"/>
    <property type="evidence" value="ECO:0007669"/>
    <property type="project" value="TreeGrafter"/>
</dbReference>
<dbReference type="AlphaFoldDB" id="A0A3P7HR28"/>
<proteinExistence type="predicted"/>
<dbReference type="GO" id="GO:0098609">
    <property type="term" value="P:cell-cell adhesion"/>
    <property type="evidence" value="ECO:0007669"/>
    <property type="project" value="InterPro"/>
</dbReference>
<keyword evidence="4" id="KW-1185">Reference proteome</keyword>
<dbReference type="GO" id="GO:0005886">
    <property type="term" value="C:plasma membrane"/>
    <property type="evidence" value="ECO:0007669"/>
    <property type="project" value="TreeGrafter"/>
</dbReference>
<reference evidence="3 4" key="1">
    <citation type="submission" date="2018-11" db="EMBL/GenBank/DDBJ databases">
        <authorList>
            <consortium name="Pathogen Informatics"/>
        </authorList>
    </citation>
    <scope>NUCLEOTIDE SEQUENCE [LARGE SCALE GENOMIC DNA]</scope>
    <source>
        <strain evidence="3 4">Costa Rica</strain>
    </source>
</reference>
<dbReference type="GO" id="GO:0005912">
    <property type="term" value="C:adherens junction"/>
    <property type="evidence" value="ECO:0007669"/>
    <property type="project" value="TreeGrafter"/>
</dbReference>
<dbReference type="Proteomes" id="UP000267027">
    <property type="component" value="Unassembled WGS sequence"/>
</dbReference>
<dbReference type="PANTHER" id="PTHR10372">
    <property type="entry name" value="PLAKOPHILLIN-RELATED"/>
    <property type="match status" value="1"/>
</dbReference>
<accession>A0A3P7HR28</accession>
<evidence type="ECO:0000313" key="4">
    <source>
        <dbReference type="Proteomes" id="UP000267027"/>
    </source>
</evidence>
<dbReference type="PANTHER" id="PTHR10372:SF27">
    <property type="entry name" value="ADHERENS JUNCTION PROTEIN P120"/>
    <property type="match status" value="1"/>
</dbReference>
<feature type="compositionally biased region" description="Acidic residues" evidence="2">
    <location>
        <begin position="153"/>
        <end position="163"/>
    </location>
</feature>
<dbReference type="Gene3D" id="1.25.10.10">
    <property type="entry name" value="Leucine-rich Repeat Variant"/>
    <property type="match status" value="1"/>
</dbReference>
<sequence length="187" mass="20857">MNVLCAVATGLRNLSLDSRNLELIGKYELSDLIDKLPNTAVRRSPVSDQTIVAVLSMLFEVVRSSAAFTKGFHEASSTKKLRLLVHSYPMHSNGVCKHASQVLFLVWQHKELHDGFKRSGLKEADFYSGTARGDSTTLVRPISSQGKQKPDLLDETTSGEEEYCAVTDSQHRRPLHHQQIAPEIQSR</sequence>
<dbReference type="InterPro" id="IPR028435">
    <property type="entry name" value="Plakophilin/d_Catenin"/>
</dbReference>
<dbReference type="EMBL" id="UYYA01003854">
    <property type="protein sequence ID" value="VDM56779.1"/>
    <property type="molecule type" value="Genomic_DNA"/>
</dbReference>
<name>A0A3P7HR28_ANGCS</name>
<dbReference type="OrthoDB" id="3245100at2759"/>
<gene>
    <name evidence="3" type="ORF">ACOC_LOCUS5194</name>
</gene>
<feature type="region of interest" description="Disordered" evidence="2">
    <location>
        <begin position="141"/>
        <end position="187"/>
    </location>
</feature>
<dbReference type="InterPro" id="IPR011989">
    <property type="entry name" value="ARM-like"/>
</dbReference>
<evidence type="ECO:0000313" key="3">
    <source>
        <dbReference type="EMBL" id="VDM56779.1"/>
    </source>
</evidence>
<dbReference type="GO" id="GO:0005634">
    <property type="term" value="C:nucleus"/>
    <property type="evidence" value="ECO:0007669"/>
    <property type="project" value="TreeGrafter"/>
</dbReference>
<organism evidence="3 4">
    <name type="scientific">Angiostrongylus costaricensis</name>
    <name type="common">Nematode worm</name>
    <dbReference type="NCBI Taxonomy" id="334426"/>
    <lineage>
        <taxon>Eukaryota</taxon>
        <taxon>Metazoa</taxon>
        <taxon>Ecdysozoa</taxon>
        <taxon>Nematoda</taxon>
        <taxon>Chromadorea</taxon>
        <taxon>Rhabditida</taxon>
        <taxon>Rhabditina</taxon>
        <taxon>Rhabditomorpha</taxon>
        <taxon>Strongyloidea</taxon>
        <taxon>Metastrongylidae</taxon>
        <taxon>Angiostrongylus</taxon>
    </lineage>
</organism>